<evidence type="ECO:0000313" key="3">
    <source>
        <dbReference type="Proteomes" id="UP000198341"/>
    </source>
</evidence>
<dbReference type="Gene3D" id="2.170.130.20">
    <property type="entry name" value="LCCL-like domain"/>
    <property type="match status" value="1"/>
</dbReference>
<organism evidence="2 3">
    <name type="scientific">Bathycoccus prasinos</name>
    <dbReference type="NCBI Taxonomy" id="41875"/>
    <lineage>
        <taxon>Eukaryota</taxon>
        <taxon>Viridiplantae</taxon>
        <taxon>Chlorophyta</taxon>
        <taxon>Mamiellophyceae</taxon>
        <taxon>Mamiellales</taxon>
        <taxon>Bathycoccaceae</taxon>
        <taxon>Bathycoccus</taxon>
    </lineage>
</organism>
<feature type="compositionally biased region" description="Basic and acidic residues" evidence="1">
    <location>
        <begin position="218"/>
        <end position="227"/>
    </location>
</feature>
<dbReference type="eggNOG" id="KOG4843">
    <property type="taxonomic scope" value="Eukaryota"/>
</dbReference>
<dbReference type="Pfam" id="PF08642">
    <property type="entry name" value="Rxt3"/>
    <property type="match status" value="1"/>
</dbReference>
<accession>K8EHC2</accession>
<dbReference type="AlphaFoldDB" id="K8EHC2"/>
<feature type="compositionally biased region" description="Gly residues" evidence="1">
    <location>
        <begin position="232"/>
        <end position="242"/>
    </location>
</feature>
<dbReference type="Proteomes" id="UP000198341">
    <property type="component" value="Chromosome 8"/>
</dbReference>
<keyword evidence="3" id="KW-1185">Reference proteome</keyword>
<evidence type="ECO:0000313" key="2">
    <source>
        <dbReference type="EMBL" id="CCO17552.1"/>
    </source>
</evidence>
<dbReference type="KEGG" id="bpg:Bathy08g04230"/>
<gene>
    <name evidence="2" type="ORF">Bathy08g04230</name>
</gene>
<dbReference type="OrthoDB" id="3596986at2759"/>
<dbReference type="STRING" id="41875.K8EHC2"/>
<reference evidence="2 3" key="1">
    <citation type="submission" date="2011-10" db="EMBL/GenBank/DDBJ databases">
        <authorList>
            <person name="Genoscope - CEA"/>
        </authorList>
    </citation>
    <scope>NUCLEOTIDE SEQUENCE [LARGE SCALE GENOMIC DNA]</scope>
    <source>
        <strain evidence="2 3">RCC 1105</strain>
    </source>
</reference>
<sequence length="467" mass="51738">MDEQDKNSSRRSARSTAHHATTNNTTTNATTANAAAQNANNNNNNNNNINNTAKGTTTIQTTGKEEKQHPIIHYRIGEILTKHFARKLMKKDGGDGGEDAEEDDTNIFEVRIPAECAVSTNRQVRGHQLWGTDVYTSDSDLVAVLMHCGYYVPSLQVPPSLLEIRALVRRVDDVSDEFRSSSRNGIRSRAWGKSGFAKKKKMMRSGGEKAAAPASEAGVKKEEKKDVEDGENGSGGANGGEGAAAAHLQSNNGVLQTSNGQIINADDFGMVVESAVAVTVNQQIIELTPTASESLRYMVVPTFVPEDKERAQRTRAASNANVNVARKKRMIREVTVLYNLCNEPWLKYSMAAVADKGFKKSQWTSARLRRDTLYMETKDERYQLSWVKGKGKDENEGSYQFAKCKRALPLEEMRKKGIPLPKDELKDEIKNLSWNEIKFGVRGLKVKESEYPVTRLQFLAQTASSAF</sequence>
<name>K8EHC2_9CHLO</name>
<evidence type="ECO:0000256" key="1">
    <source>
        <dbReference type="SAM" id="MobiDB-lite"/>
    </source>
</evidence>
<feature type="region of interest" description="Disordered" evidence="1">
    <location>
        <begin position="1"/>
        <end position="29"/>
    </location>
</feature>
<feature type="region of interest" description="Disordered" evidence="1">
    <location>
        <begin position="202"/>
        <end position="244"/>
    </location>
</feature>
<dbReference type="EMBL" id="FO082271">
    <property type="protein sequence ID" value="CCO17552.1"/>
    <property type="molecule type" value="Genomic_DNA"/>
</dbReference>
<dbReference type="RefSeq" id="XP_007511431.1">
    <property type="nucleotide sequence ID" value="XM_007511369.1"/>
</dbReference>
<dbReference type="InterPro" id="IPR013951">
    <property type="entry name" value="Rxt3"/>
</dbReference>
<feature type="compositionally biased region" description="Low complexity" evidence="1">
    <location>
        <begin position="20"/>
        <end position="29"/>
    </location>
</feature>
<protein>
    <submittedName>
        <fullName evidence="2">Uncharacterized protein</fullName>
    </submittedName>
</protein>
<proteinExistence type="predicted"/>
<dbReference type="InterPro" id="IPR036609">
    <property type="entry name" value="LCCL_sf"/>
</dbReference>
<dbReference type="GeneID" id="19014402"/>